<keyword evidence="10" id="KW-0325">Glycoprotein</keyword>
<reference evidence="17" key="1">
    <citation type="submission" date="2024-06" db="EMBL/GenBank/DDBJ databases">
        <authorList>
            <person name="Liu X."/>
            <person name="Lenzi L."/>
            <person name="Haldenby T S."/>
            <person name="Uol C."/>
        </authorList>
    </citation>
    <scope>NUCLEOTIDE SEQUENCE</scope>
</reference>
<dbReference type="GO" id="GO:0046872">
    <property type="term" value="F:metal ion binding"/>
    <property type="evidence" value="ECO:0007669"/>
    <property type="project" value="UniProtKB-KW"/>
</dbReference>
<evidence type="ECO:0000256" key="9">
    <source>
        <dbReference type="ARBA" id="ARBA00023136"/>
    </source>
</evidence>
<evidence type="ECO:0000256" key="11">
    <source>
        <dbReference type="ARBA" id="ARBA00023211"/>
    </source>
</evidence>
<feature type="binding site" evidence="14">
    <location>
        <position position="149"/>
    </location>
    <ligand>
        <name>Mn(2+)</name>
        <dbReference type="ChEBI" id="CHEBI:29035"/>
    </ligand>
</feature>
<dbReference type="CDD" id="cd00218">
    <property type="entry name" value="GlcAT-I"/>
    <property type="match status" value="1"/>
</dbReference>
<comment type="caution">
    <text evidence="17">The sequence shown here is derived from an EMBL/GenBank/DDBJ whole genome shotgun (WGS) entry which is preliminary data.</text>
</comment>
<feature type="active site" description="Proton donor/acceptor" evidence="13">
    <location>
        <position position="237"/>
    </location>
</feature>
<protein>
    <recommendedName>
        <fullName evidence="3 16">Galactosylgalactosylxylosylprotein 3-beta-glucuronosyltransferase</fullName>
        <ecNumber evidence="3 16">2.4.1.135</ecNumber>
    </recommendedName>
</protein>
<dbReference type="GO" id="GO:0005975">
    <property type="term" value="P:carbohydrate metabolic process"/>
    <property type="evidence" value="ECO:0007669"/>
    <property type="project" value="TreeGrafter"/>
</dbReference>
<comment type="subcellular location">
    <subcellularLocation>
        <location evidence="16">Golgi apparatus membrane</location>
        <topology evidence="16">Single-pass type II membrane protein</topology>
    </subcellularLocation>
    <subcellularLocation>
        <location evidence="1">Membrane</location>
        <topology evidence="1">Single-pass type II membrane protein</topology>
    </subcellularLocation>
</comment>
<evidence type="ECO:0000256" key="8">
    <source>
        <dbReference type="ARBA" id="ARBA00022989"/>
    </source>
</evidence>
<evidence type="ECO:0000313" key="18">
    <source>
        <dbReference type="Proteomes" id="UP001497525"/>
    </source>
</evidence>
<comment type="catalytic activity">
    <reaction evidence="12 16">
        <text>3-O-(beta-D-galactosyl-(1-&gt;3)-beta-D-galactosyl-(1-&gt;4)-beta-D-xylosyl)-L-seryl-[protein] + UDP-alpha-D-glucuronate = 3-O-(beta-D-GlcA-(1-&gt;3)-beta-D-Gal-(1-&gt;3)-beta-D-Gal-(1-&gt;4)-beta-D-Xyl)-L-seryl-[protein] + UDP + H(+)</text>
        <dbReference type="Rhea" id="RHEA:24168"/>
        <dbReference type="Rhea" id="RHEA-COMP:12571"/>
        <dbReference type="Rhea" id="RHEA-COMP:12573"/>
        <dbReference type="ChEBI" id="CHEBI:15378"/>
        <dbReference type="ChEBI" id="CHEBI:58052"/>
        <dbReference type="ChEBI" id="CHEBI:58223"/>
        <dbReference type="ChEBI" id="CHEBI:132090"/>
        <dbReference type="ChEBI" id="CHEBI:132093"/>
        <dbReference type="EC" id="2.4.1.135"/>
    </reaction>
</comment>
<dbReference type="GO" id="GO:0000139">
    <property type="term" value="C:Golgi membrane"/>
    <property type="evidence" value="ECO:0007669"/>
    <property type="project" value="UniProtKB-SubCell"/>
</dbReference>
<dbReference type="EC" id="2.4.1.135" evidence="3 16"/>
<evidence type="ECO:0000256" key="5">
    <source>
        <dbReference type="ARBA" id="ARBA00022692"/>
    </source>
</evidence>
<dbReference type="EMBL" id="CAXLJL010000711">
    <property type="protein sequence ID" value="CAL5140185.1"/>
    <property type="molecule type" value="Genomic_DNA"/>
</dbReference>
<feature type="transmembrane region" description="Helical" evidence="16">
    <location>
        <begin position="6"/>
        <end position="22"/>
    </location>
</feature>
<evidence type="ECO:0000256" key="15">
    <source>
        <dbReference type="PIRSR" id="PIRSR605027-4"/>
    </source>
</evidence>
<evidence type="ECO:0000256" key="14">
    <source>
        <dbReference type="PIRSR" id="PIRSR605027-3"/>
    </source>
</evidence>
<dbReference type="InterPro" id="IPR005027">
    <property type="entry name" value="Glyco_trans_43"/>
</dbReference>
<dbReference type="PANTHER" id="PTHR10896:SF65">
    <property type="entry name" value="GALACTOSYLGALACTOSYLXYLOSYLPROTEIN 3-BETA-GLUCURONOSYLTRANSFERASE 3"/>
    <property type="match status" value="1"/>
</dbReference>
<keyword evidence="4 16" id="KW-0808">Transferase</keyword>
<dbReference type="Pfam" id="PF03360">
    <property type="entry name" value="Glyco_transf_43"/>
    <property type="match status" value="1"/>
</dbReference>
<evidence type="ECO:0000256" key="6">
    <source>
        <dbReference type="ARBA" id="ARBA00022723"/>
    </source>
</evidence>
<sequence length="294" mass="33901">MRIRVLPVVSIAASFTLVFIIFRNSERDARIPVKTFPYIYILTATYKRLVQRAELTRLCNTFRNIKNVHWVVCEDSQIKSNLTGTLLAKCGVPYTHLNVETPPHERPQPNEPYWFRPKGIAQRNMGLQWLRQNLVLGKHRGVLYIADDDNTYSLEVFNQMRSTVRVSTWPVAFAGELLWEGCVTSAENRSRIVRMWSAYKPERPFPIDMAAFAVNIDLILTHPGAKFDYNRPRGMQESQFLLDLGLKNWEELEPKADGCQQILVWHTRTADPVLAVWRRLESQGVVAPPLIDPV</sequence>
<evidence type="ECO:0000256" key="16">
    <source>
        <dbReference type="RuleBase" id="RU363127"/>
    </source>
</evidence>
<dbReference type="SUPFAM" id="SSF53448">
    <property type="entry name" value="Nucleotide-diphospho-sugar transferases"/>
    <property type="match status" value="1"/>
</dbReference>
<keyword evidence="5 16" id="KW-0812">Transmembrane</keyword>
<organism evidence="17 18">
    <name type="scientific">Calicophoron daubneyi</name>
    <name type="common">Rumen fluke</name>
    <name type="synonym">Paramphistomum daubneyi</name>
    <dbReference type="NCBI Taxonomy" id="300641"/>
    <lineage>
        <taxon>Eukaryota</taxon>
        <taxon>Metazoa</taxon>
        <taxon>Spiralia</taxon>
        <taxon>Lophotrochozoa</taxon>
        <taxon>Platyhelminthes</taxon>
        <taxon>Trematoda</taxon>
        <taxon>Digenea</taxon>
        <taxon>Plagiorchiida</taxon>
        <taxon>Pronocephalata</taxon>
        <taxon>Paramphistomoidea</taxon>
        <taxon>Paramphistomidae</taxon>
        <taxon>Calicophoron</taxon>
    </lineage>
</organism>
<keyword evidence="7 16" id="KW-0735">Signal-anchor</keyword>
<evidence type="ECO:0000256" key="10">
    <source>
        <dbReference type="ARBA" id="ARBA00023180"/>
    </source>
</evidence>
<evidence type="ECO:0000256" key="2">
    <source>
        <dbReference type="ARBA" id="ARBA00007706"/>
    </source>
</evidence>
<keyword evidence="8 16" id="KW-1133">Transmembrane helix</keyword>
<dbReference type="Gene3D" id="3.90.550.10">
    <property type="entry name" value="Spore Coat Polysaccharide Biosynthesis Protein SpsA, Chain A"/>
    <property type="match status" value="1"/>
</dbReference>
<dbReference type="GO" id="GO:0015018">
    <property type="term" value="F:galactosylgalactosylxylosylprotein 3-beta-glucuronosyltransferase activity"/>
    <property type="evidence" value="ECO:0007669"/>
    <property type="project" value="UniProtKB-UniRule"/>
</dbReference>
<dbReference type="InterPro" id="IPR029044">
    <property type="entry name" value="Nucleotide-diphossugar_trans"/>
</dbReference>
<evidence type="ECO:0000256" key="1">
    <source>
        <dbReference type="ARBA" id="ARBA00004606"/>
    </source>
</evidence>
<evidence type="ECO:0000256" key="12">
    <source>
        <dbReference type="ARBA" id="ARBA00047979"/>
    </source>
</evidence>
<evidence type="ECO:0000256" key="4">
    <source>
        <dbReference type="ARBA" id="ARBA00022679"/>
    </source>
</evidence>
<evidence type="ECO:0000313" key="17">
    <source>
        <dbReference type="EMBL" id="CAL5140185.1"/>
    </source>
</evidence>
<feature type="site" description="Interaction with galactose moiety of substrate glycoprotein" evidence="15">
    <location>
        <position position="180"/>
    </location>
</feature>
<comment type="similarity">
    <text evidence="2 16">Belongs to the glycosyltransferase 43 family.</text>
</comment>
<comment type="cofactor">
    <cofactor evidence="14 16">
        <name>Mn(2+)</name>
        <dbReference type="ChEBI" id="CHEBI:29035"/>
    </cofactor>
</comment>
<keyword evidence="6 14" id="KW-0479">Metal-binding</keyword>
<dbReference type="GO" id="GO:0050650">
    <property type="term" value="P:chondroitin sulfate proteoglycan biosynthetic process"/>
    <property type="evidence" value="ECO:0007669"/>
    <property type="project" value="TreeGrafter"/>
</dbReference>
<dbReference type="FunFam" id="3.90.550.10:FF:000044">
    <property type="entry name" value="Galactosylgalactosylxylosylprotein 3-beta-glucuronosyltransferase"/>
    <property type="match status" value="1"/>
</dbReference>
<keyword evidence="16" id="KW-0333">Golgi apparatus</keyword>
<keyword evidence="11 14" id="KW-0464">Manganese</keyword>
<gene>
    <name evidence="17" type="ORF">CDAUBV1_LOCUS15360</name>
</gene>
<accession>A0AAV2TSL9</accession>
<name>A0AAV2TSL9_CALDB</name>
<evidence type="ECO:0000256" key="7">
    <source>
        <dbReference type="ARBA" id="ARBA00022968"/>
    </source>
</evidence>
<proteinExistence type="inferred from homology"/>
<dbReference type="Proteomes" id="UP001497525">
    <property type="component" value="Unassembled WGS sequence"/>
</dbReference>
<evidence type="ECO:0000256" key="13">
    <source>
        <dbReference type="PIRSR" id="PIRSR605027-1"/>
    </source>
</evidence>
<keyword evidence="9 16" id="KW-0472">Membrane</keyword>
<comment type="pathway">
    <text evidence="16">Protein modification; protein glycosylation.</text>
</comment>
<dbReference type="PANTHER" id="PTHR10896">
    <property type="entry name" value="GALACTOSYLGALACTOSYLXYLOSYLPROTEIN 3-BETA-GLUCURONOSYLTRANSFERASE BETA-1,3-GLUCURONYLTRANSFERASE"/>
    <property type="match status" value="1"/>
</dbReference>
<evidence type="ECO:0000256" key="3">
    <source>
        <dbReference type="ARBA" id="ARBA00012641"/>
    </source>
</evidence>
<dbReference type="AlphaFoldDB" id="A0AAV2TSL9"/>